<feature type="compositionally biased region" description="Low complexity" evidence="1">
    <location>
        <begin position="234"/>
        <end position="246"/>
    </location>
</feature>
<evidence type="ECO:0000256" key="2">
    <source>
        <dbReference type="SAM" id="Phobius"/>
    </source>
</evidence>
<feature type="chain" id="PRO_5012456839" evidence="3">
    <location>
        <begin position="38"/>
        <end position="284"/>
    </location>
</feature>
<keyword evidence="3" id="KW-0732">Signal</keyword>
<evidence type="ECO:0000313" key="4">
    <source>
        <dbReference type="EMBL" id="OKH92924.1"/>
    </source>
</evidence>
<gene>
    <name evidence="4" type="ORF">AB852_20650</name>
</gene>
<feature type="transmembrane region" description="Helical" evidence="2">
    <location>
        <begin position="252"/>
        <end position="276"/>
    </location>
</feature>
<dbReference type="EMBL" id="LFBV01000005">
    <property type="protein sequence ID" value="OKH92924.1"/>
    <property type="molecule type" value="Genomic_DNA"/>
</dbReference>
<feature type="signal peptide" evidence="3">
    <location>
        <begin position="1"/>
        <end position="37"/>
    </location>
</feature>
<accession>A0A1Q4V537</accession>
<dbReference type="STRING" id="1048205.AB852_20650"/>
<organism evidence="4 5">
    <name type="scientific">Streptomyces uncialis</name>
    <dbReference type="NCBI Taxonomy" id="1048205"/>
    <lineage>
        <taxon>Bacteria</taxon>
        <taxon>Bacillati</taxon>
        <taxon>Actinomycetota</taxon>
        <taxon>Actinomycetes</taxon>
        <taxon>Kitasatosporales</taxon>
        <taxon>Streptomycetaceae</taxon>
        <taxon>Streptomyces</taxon>
    </lineage>
</organism>
<comment type="caution">
    <text evidence="4">The sequence shown here is derived from an EMBL/GenBank/DDBJ whole genome shotgun (WGS) entry which is preliminary data.</text>
</comment>
<protein>
    <submittedName>
        <fullName evidence="4">Uncharacterized protein</fullName>
    </submittedName>
</protein>
<keyword evidence="2" id="KW-0812">Transmembrane</keyword>
<keyword evidence="2" id="KW-0472">Membrane</keyword>
<dbReference type="Proteomes" id="UP000186455">
    <property type="component" value="Unassembled WGS sequence"/>
</dbReference>
<dbReference type="AlphaFoldDB" id="A0A1Q4V537"/>
<proteinExistence type="predicted"/>
<dbReference type="RefSeq" id="WP_073790836.1">
    <property type="nucleotide sequence ID" value="NZ_LFBV01000005.1"/>
</dbReference>
<evidence type="ECO:0000256" key="3">
    <source>
        <dbReference type="SAM" id="SignalP"/>
    </source>
</evidence>
<name>A0A1Q4V537_9ACTN</name>
<evidence type="ECO:0000313" key="5">
    <source>
        <dbReference type="Proteomes" id="UP000186455"/>
    </source>
</evidence>
<sequence length="284" mass="29409">MRPTTRHLTPARTLSRAALTVTAAALLTGLAAPTAGADPDPSAASRAAADKAATAPAAMETLTRFFDRDGTRARVAGEPRVDGEAVPVYHLSRDFAAGKRGAPIAVPVHHASRAVSADGRTASLWTARHEGVWQVVNIATGDDETRYTALGERRLPGGTVFQEPQIGAWFVQRDARVVPLDKEARTAVGTDGTSLNAYRDRVRRAYGDKLPGSAYAKSGKAGGYGPAQQDTRPDAGAGAPARAAAPDDPLNVSVAVASGAAGVGLLATLLWAGAALRRRVPPGR</sequence>
<reference evidence="4 5" key="1">
    <citation type="submission" date="2015-06" db="EMBL/GenBank/DDBJ databases">
        <title>Cloning and characterization of the uncialamcin biosynthetic gene cluster.</title>
        <authorList>
            <person name="Yan X."/>
            <person name="Huang T."/>
            <person name="Ge H."/>
            <person name="Shen B."/>
        </authorList>
    </citation>
    <scope>NUCLEOTIDE SEQUENCE [LARGE SCALE GENOMIC DNA]</scope>
    <source>
        <strain evidence="4 5">DCA2648</strain>
    </source>
</reference>
<feature type="region of interest" description="Disordered" evidence="1">
    <location>
        <begin position="216"/>
        <end position="246"/>
    </location>
</feature>
<keyword evidence="5" id="KW-1185">Reference proteome</keyword>
<evidence type="ECO:0000256" key="1">
    <source>
        <dbReference type="SAM" id="MobiDB-lite"/>
    </source>
</evidence>
<keyword evidence="2" id="KW-1133">Transmembrane helix</keyword>